<dbReference type="KEGG" id="scas:SACC_20750"/>
<accession>A0AAQ4CTC7</accession>
<dbReference type="AlphaFoldDB" id="A0AAQ4CTC7"/>
<organism evidence="1 2">
    <name type="scientific">Saccharolobus caldissimus</name>
    <dbReference type="NCBI Taxonomy" id="1702097"/>
    <lineage>
        <taxon>Archaea</taxon>
        <taxon>Thermoproteota</taxon>
        <taxon>Thermoprotei</taxon>
        <taxon>Sulfolobales</taxon>
        <taxon>Sulfolobaceae</taxon>
        <taxon>Saccharolobus</taxon>
    </lineage>
</organism>
<proteinExistence type="predicted"/>
<gene>
    <name evidence="1" type="ORF">SACC_20750</name>
</gene>
<reference evidence="1 2" key="1">
    <citation type="journal article" date="2022" name="Microbiol. Resour. Announc.">
        <title>Complete Genome Sequence of the Hyperthermophilic and Acidophilic Archaeon Saccharolobus caldissimus Strain HS-3T.</title>
        <authorList>
            <person name="Sakai H.D."/>
            <person name="Kurosawa N."/>
        </authorList>
    </citation>
    <scope>NUCLEOTIDE SEQUENCE [LARGE SCALE GENOMIC DNA]</scope>
    <source>
        <strain evidence="1 2">JCM32116</strain>
    </source>
</reference>
<protein>
    <submittedName>
        <fullName evidence="1">Uncharacterized protein</fullName>
    </submittedName>
</protein>
<evidence type="ECO:0000313" key="1">
    <source>
        <dbReference type="EMBL" id="BDB99058.1"/>
    </source>
</evidence>
<dbReference type="SUPFAM" id="SSF51713">
    <property type="entry name" value="tRNA-guanine transglycosylase"/>
    <property type="match status" value="1"/>
</dbReference>
<dbReference type="GO" id="GO:0006400">
    <property type="term" value="P:tRNA modification"/>
    <property type="evidence" value="ECO:0007669"/>
    <property type="project" value="InterPro"/>
</dbReference>
<name>A0AAQ4CTC7_9CREN</name>
<keyword evidence="2" id="KW-1185">Reference proteome</keyword>
<dbReference type="Gene3D" id="3.20.20.105">
    <property type="entry name" value="Queuine tRNA-ribosyltransferase-like"/>
    <property type="match status" value="1"/>
</dbReference>
<evidence type="ECO:0000313" key="2">
    <source>
        <dbReference type="Proteomes" id="UP001319921"/>
    </source>
</evidence>
<dbReference type="EMBL" id="AP025226">
    <property type="protein sequence ID" value="BDB99058.1"/>
    <property type="molecule type" value="Genomic_DNA"/>
</dbReference>
<dbReference type="InterPro" id="IPR036511">
    <property type="entry name" value="TGT-like_sf"/>
</dbReference>
<dbReference type="Proteomes" id="UP001319921">
    <property type="component" value="Chromosome"/>
</dbReference>
<dbReference type="RefSeq" id="WP_229569409.1">
    <property type="nucleotide sequence ID" value="NZ_AP025226.1"/>
</dbReference>
<sequence length="291" mass="34170">MKIILGIPDFKIPIWEFKTPLMINQLNWEKIPWENETWVDSGGYQIMKRGISIDLDKVIEKYKMLNASYYMSLDIPPLPCNKPSETNFKNFDYLYSRFDKKIIPVVHAYDTESIKKAVDFYTNYTDTIAFGGIVPPTLNRSGNKKLAVAMYHLVRKLWRGKIHVLGAGSPFMRKVYFDADSVDTSTYRVKGIHGMIIIPGKGERYVGERKIVWKARRANEEELEILLSFLDKTHYPFEVRFDNWIDRSLINAWVLLHSEYEINHPLIRYSKELSTKNIEEIEEEINELCMQ</sequence>
<dbReference type="GeneID" id="68866805"/>